<comment type="caution">
    <text evidence="2">The sequence shown here is derived from an EMBL/GenBank/DDBJ whole genome shotgun (WGS) entry which is preliminary data.</text>
</comment>
<reference evidence="2 3" key="1">
    <citation type="journal article" date="2016" name="BMC Genomics">
        <title>Combined genomic and structural analyses of a cultured magnetotactic bacterium reveals its niche adaptation to a dynamic environment.</title>
        <authorList>
            <person name="Araujo A.C."/>
            <person name="Morillo V."/>
            <person name="Cypriano J."/>
            <person name="Teixeira L.C."/>
            <person name="Leao P."/>
            <person name="Lyra S."/>
            <person name="Almeida L.G."/>
            <person name="Bazylinski D.A."/>
            <person name="Vasconcellos A.T."/>
            <person name="Abreu F."/>
            <person name="Lins U."/>
        </authorList>
    </citation>
    <scope>NUCLEOTIDE SEQUENCE [LARGE SCALE GENOMIC DNA]</scope>
    <source>
        <strain evidence="2 3">IT-1</strain>
    </source>
</reference>
<evidence type="ECO:0000313" key="3">
    <source>
        <dbReference type="Proteomes" id="UP000194003"/>
    </source>
</evidence>
<feature type="region of interest" description="Disordered" evidence="1">
    <location>
        <begin position="402"/>
        <end position="426"/>
    </location>
</feature>
<evidence type="ECO:0000256" key="1">
    <source>
        <dbReference type="SAM" id="MobiDB-lite"/>
    </source>
</evidence>
<feature type="compositionally biased region" description="Low complexity" evidence="1">
    <location>
        <begin position="661"/>
        <end position="682"/>
    </location>
</feature>
<evidence type="ECO:0000313" key="2">
    <source>
        <dbReference type="EMBL" id="OSM01569.1"/>
    </source>
</evidence>
<feature type="compositionally biased region" description="Gly residues" evidence="1">
    <location>
        <begin position="402"/>
        <end position="411"/>
    </location>
</feature>
<sequence length="946" mass="101974">MARLGSLQRACFSPIIGVCTMSNWLTSLSDHFSFENPFDTWGVGNEEKSNQWDWENRREAERRWQWDSDNGAAMNGPDDYMGQVIAERMESDPMAAPGYRAPDDEPDPYLVEPMANRLARNTINQAVSYLGQPRARAPFSVSDVVNPENREKYIDLRRDDLMANENRYGTTPHDRMSAGSKAREEWFTGNWHTPTLNDLAQRQTQWAQQDAHNRSLISNTFGLDEETGAPWDPSMIPSNLHDQGTAPPMAGTEALDRMGGFLQQVGASTFTPGLHPAAAKTQLETGGYHVPDYDSIVRPGAIQPGMAQGFPGAQSNLGVSPHQAHKPPLPFASVTGQSQSPHAMTALGHMNPNDPQGRDFRQTMEYYPERDYAKPETMDYRIGRDDVNNRIAYASDSEAGGGMGAGGGFGGSDRRDQGGGAAIGGETGLSGGGVGYEQPGMMPGVGGYGALEQDFDSEWAPVVRSGRSAPNVNITPERLGINAAPNSQMRDPGLNLQGAVRGGFEVNGGRPAGVAPSGLTITPTNNLMPQATAQDSLSIIGLEGRQASPSAGSGLRMNPDGAVTMGFEQPDTGGVNGYANAPGRLPTIPNQMAKPTPLTPGLASPAWPQAQPSTPLLNTPQPQAGPISAYGPRTQLPDAPMPGNPLAGNPNGKPPLPFASVTQPRAVPQPQAVPQSPVTPAQETADPLYGSPWQLQRPNGTNKVELNNFHQLQQRQAQGQGPVRATPTPKRTPQTVVPQAPLTPEQERIERGNRWHEEKRKEILDHPGEREPYFFSRLNGQAQFNWIDDNGKEYVVLEQQDDKSWKNPFTNETFKDDDSARAYMDDLKNEAEWSRIRGGAVDAALSAISLGGSKAAILAKEPAKRLAGAMQSLAADSASAARTHASGGSPMEVADQIAPSVIGNLQHHGAPQAGLIWSTKNAVRSMFFPPSNRKIPERAIVNKNAR</sequence>
<dbReference type="EMBL" id="LVJN01000020">
    <property type="protein sequence ID" value="OSM01569.1"/>
    <property type="molecule type" value="Genomic_DNA"/>
</dbReference>
<protein>
    <submittedName>
        <fullName evidence="2">Uncharacterized protein</fullName>
    </submittedName>
</protein>
<feature type="region of interest" description="Disordered" evidence="1">
    <location>
        <begin position="591"/>
        <end position="689"/>
    </location>
</feature>
<name>A0A1Y2K0U0_9PROT</name>
<dbReference type="AlphaFoldDB" id="A0A1Y2K0U0"/>
<feature type="compositionally biased region" description="Polar residues" evidence="1">
    <location>
        <begin position="610"/>
        <end position="622"/>
    </location>
</feature>
<proteinExistence type="predicted"/>
<feature type="region of interest" description="Disordered" evidence="1">
    <location>
        <begin position="713"/>
        <end position="738"/>
    </location>
</feature>
<keyword evidence="3" id="KW-1185">Reference proteome</keyword>
<accession>A0A1Y2K0U0</accession>
<gene>
    <name evidence="2" type="ORF">MAIT1_01566</name>
</gene>
<organism evidence="2 3">
    <name type="scientific">Magnetofaba australis IT-1</name>
    <dbReference type="NCBI Taxonomy" id="1434232"/>
    <lineage>
        <taxon>Bacteria</taxon>
        <taxon>Pseudomonadati</taxon>
        <taxon>Pseudomonadota</taxon>
        <taxon>Magnetococcia</taxon>
        <taxon>Magnetococcales</taxon>
        <taxon>Magnetococcaceae</taxon>
        <taxon>Magnetofaba</taxon>
    </lineage>
</organism>
<dbReference type="Proteomes" id="UP000194003">
    <property type="component" value="Unassembled WGS sequence"/>
</dbReference>